<proteinExistence type="predicted"/>
<evidence type="ECO:0000313" key="3">
    <source>
        <dbReference type="Proteomes" id="UP000014975"/>
    </source>
</evidence>
<dbReference type="Gene3D" id="1.20.1330.10">
    <property type="entry name" value="f41 fragment of flagellin, N-terminal domain"/>
    <property type="match status" value="2"/>
</dbReference>
<feature type="domain" description="Flagellin N-terminal" evidence="1">
    <location>
        <begin position="5"/>
        <end position="138"/>
    </location>
</feature>
<comment type="caution">
    <text evidence="2">The sequence shown here is derived from an EMBL/GenBank/DDBJ whole genome shotgun (WGS) entry which is preliminary data.</text>
</comment>
<dbReference type="Proteomes" id="UP000014975">
    <property type="component" value="Unassembled WGS sequence"/>
</dbReference>
<dbReference type="PANTHER" id="PTHR42792">
    <property type="entry name" value="FLAGELLIN"/>
    <property type="match status" value="1"/>
</dbReference>
<keyword evidence="2" id="KW-0282">Flagellum</keyword>
<reference evidence="2 3" key="1">
    <citation type="journal article" date="2013" name="Genome Announc.">
        <title>Draft genome sequences for three mercury-methylating, sulfate-reducing bacteria.</title>
        <authorList>
            <person name="Brown S.D."/>
            <person name="Hurt R.A.Jr."/>
            <person name="Gilmour C.C."/>
            <person name="Elias D.A."/>
        </authorList>
    </citation>
    <scope>NUCLEOTIDE SEQUENCE [LARGE SCALE GENOMIC DNA]</scope>
    <source>
        <strain evidence="2 3">DSM 16529</strain>
    </source>
</reference>
<keyword evidence="2" id="KW-0969">Cilium</keyword>
<dbReference type="PANTHER" id="PTHR42792:SF1">
    <property type="entry name" value="FLAGELLAR HOOK-ASSOCIATED PROTEIN 3"/>
    <property type="match status" value="1"/>
</dbReference>
<dbReference type="eggNOG" id="COG1344">
    <property type="taxonomic scope" value="Bacteria"/>
</dbReference>
<keyword evidence="3" id="KW-1185">Reference proteome</keyword>
<dbReference type="OrthoDB" id="9758307at2"/>
<dbReference type="PATRIC" id="fig|1121439.3.peg.716"/>
<dbReference type="NCBIfam" id="TIGR02550">
    <property type="entry name" value="flagell_flgL"/>
    <property type="match status" value="1"/>
</dbReference>
<dbReference type="InterPro" id="IPR013384">
    <property type="entry name" value="Flagell_FlgL"/>
</dbReference>
<evidence type="ECO:0000313" key="2">
    <source>
        <dbReference type="EMBL" id="EPR34961.1"/>
    </source>
</evidence>
<evidence type="ECO:0000259" key="1">
    <source>
        <dbReference type="Pfam" id="PF00669"/>
    </source>
</evidence>
<dbReference type="InterPro" id="IPR001492">
    <property type="entry name" value="Flagellin"/>
</dbReference>
<dbReference type="Pfam" id="PF00669">
    <property type="entry name" value="Flagellin_N"/>
    <property type="match status" value="1"/>
</dbReference>
<dbReference type="SUPFAM" id="SSF64518">
    <property type="entry name" value="Phase 1 flagellin"/>
    <property type="match status" value="1"/>
</dbReference>
<sequence>MRVTQQMLYQNFLVRMNSNLANLMESNLQASSQKRINRPSDDPVGTARLLDIRTSLAGMEGFKKNIDTAKGWLNLADETLLQASTIVTRAKEIAEQAATGTLTKDNRLQISYEARQLFKQMVALGNTTYDNKSIFAGHKIDGNAFEERLWATANDGALQNASFSIEGFAEKTILVQFVDTANPEGGTTTDLASAPATLGYRFSMDGGDSFTTVNGPLNISGGRAVLDFQGVRMNLDATATVTTTALDNVGDNNGTWMWVRPTAEYLGDDKDFSRVDGFGVTDVAGMAEGYFAKNVAVRIDSAGANLGEPITYSYSLDGGNNWVTGNVTVSGASPDQARLIVPGGVLTLNSNGGNILTAGNQFVIRPNTADISLRISASEEIAVNSVGKDIFGGVYKNMYSSEARLVFGDDPGKNLLDTMGRLVGYLETNNQQGIQEVLADLTKSQNQLLNKTANVAGRENRLQVAETILTGLYLNQSERLSSVEDVDVAELMTRLAQQQISYEAVLKTSSLIMKMTLVNYV</sequence>
<dbReference type="AlphaFoldDB" id="S7TE40"/>
<dbReference type="EMBL" id="ATHI01000005">
    <property type="protein sequence ID" value="EPR34961.1"/>
    <property type="molecule type" value="Genomic_DNA"/>
</dbReference>
<dbReference type="GO" id="GO:0005198">
    <property type="term" value="F:structural molecule activity"/>
    <property type="evidence" value="ECO:0007669"/>
    <property type="project" value="InterPro"/>
</dbReference>
<keyword evidence="2" id="KW-0966">Cell projection</keyword>
<dbReference type="STRING" id="1121439.dsat_2324"/>
<dbReference type="InterPro" id="IPR001029">
    <property type="entry name" value="Flagellin_N"/>
</dbReference>
<gene>
    <name evidence="2" type="ORF">dsat_2324</name>
</gene>
<accession>S7TE40</accession>
<name>S7TE40_9BACT</name>
<dbReference type="RefSeq" id="WP_020886210.1">
    <property type="nucleotide sequence ID" value="NZ_ATHI01000005.1"/>
</dbReference>
<protein>
    <submittedName>
        <fullName evidence="2">Flagellar hook-associated protein 3</fullName>
    </submittedName>
</protein>
<dbReference type="GO" id="GO:0009424">
    <property type="term" value="C:bacterial-type flagellum hook"/>
    <property type="evidence" value="ECO:0007669"/>
    <property type="project" value="InterPro"/>
</dbReference>
<organism evidence="2 3">
    <name type="scientific">Alkalidesulfovibrio alkalitolerans DSM 16529</name>
    <dbReference type="NCBI Taxonomy" id="1121439"/>
    <lineage>
        <taxon>Bacteria</taxon>
        <taxon>Pseudomonadati</taxon>
        <taxon>Thermodesulfobacteriota</taxon>
        <taxon>Desulfovibrionia</taxon>
        <taxon>Desulfovibrionales</taxon>
        <taxon>Desulfovibrionaceae</taxon>
        <taxon>Alkalidesulfovibrio</taxon>
    </lineage>
</organism>
<dbReference type="GO" id="GO:0071973">
    <property type="term" value="P:bacterial-type flagellum-dependent cell motility"/>
    <property type="evidence" value="ECO:0007669"/>
    <property type="project" value="InterPro"/>
</dbReference>